<reference evidence="1 2" key="1">
    <citation type="journal article" date="2014" name="Genome Biol. Evol.">
        <title>The genome of the myxosporean Thelohanellus kitauei shows adaptations to nutrient acquisition within its fish host.</title>
        <authorList>
            <person name="Yang Y."/>
            <person name="Xiong J."/>
            <person name="Zhou Z."/>
            <person name="Huo F."/>
            <person name="Miao W."/>
            <person name="Ran C."/>
            <person name="Liu Y."/>
            <person name="Zhang J."/>
            <person name="Feng J."/>
            <person name="Wang M."/>
            <person name="Wang M."/>
            <person name="Wang L."/>
            <person name="Yao B."/>
        </authorList>
    </citation>
    <scope>NUCLEOTIDE SEQUENCE [LARGE SCALE GENOMIC DNA]</scope>
    <source>
        <strain evidence="1">Wuqing</strain>
    </source>
</reference>
<protein>
    <submittedName>
        <fullName evidence="1">Uncharacterized protein</fullName>
    </submittedName>
</protein>
<proteinExistence type="predicted"/>
<organism evidence="1 2">
    <name type="scientific">Thelohanellus kitauei</name>
    <name type="common">Myxosporean</name>
    <dbReference type="NCBI Taxonomy" id="669202"/>
    <lineage>
        <taxon>Eukaryota</taxon>
        <taxon>Metazoa</taxon>
        <taxon>Cnidaria</taxon>
        <taxon>Myxozoa</taxon>
        <taxon>Myxosporea</taxon>
        <taxon>Bivalvulida</taxon>
        <taxon>Platysporina</taxon>
        <taxon>Myxobolidae</taxon>
        <taxon>Thelohanellus</taxon>
    </lineage>
</organism>
<accession>A0A0C2IK60</accession>
<dbReference type="Proteomes" id="UP000031668">
    <property type="component" value="Unassembled WGS sequence"/>
</dbReference>
<dbReference type="EMBL" id="JWZT01003723">
    <property type="protein sequence ID" value="KII65789.1"/>
    <property type="molecule type" value="Genomic_DNA"/>
</dbReference>
<dbReference type="AlphaFoldDB" id="A0A0C2IK60"/>
<comment type="caution">
    <text evidence="1">The sequence shown here is derived from an EMBL/GenBank/DDBJ whole genome shotgun (WGS) entry which is preliminary data.</text>
</comment>
<sequence>MSIANTFKIYMKSVVNHLKIDEEQQKFYPLRRNTETCEFKQTIYNEIARENSLIYDEAPDIVMQLNNTCVSMSIISRKHIKMKIKRNRFTMFLKNETLVNRSRHVHYFRAEISNIHGQKHGKLLKFFGKHYDVHHFCRKQKDQQEFAMCNFLGRKGEL</sequence>
<evidence type="ECO:0000313" key="1">
    <source>
        <dbReference type="EMBL" id="KII65789.1"/>
    </source>
</evidence>
<name>A0A0C2IK60_THEKT</name>
<keyword evidence="2" id="KW-1185">Reference proteome</keyword>
<gene>
    <name evidence="1" type="ORF">RF11_10308</name>
</gene>
<evidence type="ECO:0000313" key="2">
    <source>
        <dbReference type="Proteomes" id="UP000031668"/>
    </source>
</evidence>